<dbReference type="NCBIfam" id="TIGR00782">
    <property type="entry name" value="ccoP"/>
    <property type="match status" value="1"/>
</dbReference>
<evidence type="ECO:0000256" key="18">
    <source>
        <dbReference type="ARBA" id="ARBA00023136"/>
    </source>
</evidence>
<protein>
    <recommendedName>
        <fullName evidence="19">Cbb3-type cytochrome c oxidase subunit</fullName>
    </recommendedName>
</protein>
<feature type="binding site" description="axial binding residue" evidence="20">
    <location>
        <position position="263"/>
    </location>
    <ligand>
        <name>heme c</name>
        <dbReference type="ChEBI" id="CHEBI:61717"/>
        <label>1</label>
    </ligand>
    <ligandPart>
        <name>Fe</name>
        <dbReference type="ChEBI" id="CHEBI:18248"/>
    </ligandPart>
</feature>
<keyword evidence="13 19" id="KW-0249">Electron transport</keyword>
<evidence type="ECO:0000256" key="9">
    <source>
        <dbReference type="ARBA" id="ARBA00022692"/>
    </source>
</evidence>
<feature type="binding site" description="axial binding residue" evidence="20">
    <location>
        <position position="222"/>
    </location>
    <ligand>
        <name>heme c</name>
        <dbReference type="ChEBI" id="CHEBI:61717"/>
        <label>2</label>
    </ligand>
    <ligandPart>
        <name>Fe</name>
        <dbReference type="ChEBI" id="CHEBI:18248"/>
    </ligandPart>
</feature>
<evidence type="ECO:0000256" key="15">
    <source>
        <dbReference type="ARBA" id="ARBA00023002"/>
    </source>
</evidence>
<evidence type="ECO:0000256" key="3">
    <source>
        <dbReference type="ARBA" id="ARBA00006113"/>
    </source>
</evidence>
<feature type="binding site" description="covalent" evidence="21">
    <location>
        <position position="124"/>
    </location>
    <ligand>
        <name>heme c</name>
        <dbReference type="ChEBI" id="CHEBI:61717"/>
        <label>1</label>
    </ligand>
</feature>
<evidence type="ECO:0000256" key="2">
    <source>
        <dbReference type="ARBA" id="ARBA00004673"/>
    </source>
</evidence>
<comment type="subcellular location">
    <subcellularLocation>
        <location evidence="1 19">Cell inner membrane</location>
    </subcellularLocation>
</comment>
<dbReference type="InterPro" id="IPR004678">
    <property type="entry name" value="Cyt_c_oxidase_cbb3_su3"/>
</dbReference>
<evidence type="ECO:0000256" key="8">
    <source>
        <dbReference type="ARBA" id="ARBA00022660"/>
    </source>
</evidence>
<evidence type="ECO:0000313" key="25">
    <source>
        <dbReference type="EMBL" id="SDE10477.1"/>
    </source>
</evidence>
<comment type="cofactor">
    <cofactor evidence="19 21">
        <name>heme c</name>
        <dbReference type="ChEBI" id="CHEBI:61717"/>
    </cofactor>
    <text evidence="19 21">Binds 2 heme C groups per subunit.</text>
</comment>
<keyword evidence="17 19" id="KW-0406">Ion transport</keyword>
<feature type="binding site" description="covalent" evidence="21">
    <location>
        <position position="121"/>
    </location>
    <ligand>
        <name>heme c</name>
        <dbReference type="ChEBI" id="CHEBI:61717"/>
        <label>1</label>
    </ligand>
</feature>
<comment type="similarity">
    <text evidence="3 19">Belongs to the CcoP / FixP family.</text>
</comment>
<keyword evidence="10 19" id="KW-0479">Metal-binding</keyword>
<evidence type="ECO:0000256" key="4">
    <source>
        <dbReference type="ARBA" id="ARBA00022448"/>
    </source>
</evidence>
<dbReference type="GO" id="GO:0005886">
    <property type="term" value="C:plasma membrane"/>
    <property type="evidence" value="ECO:0007669"/>
    <property type="project" value="UniProtKB-SubCell"/>
</dbReference>
<dbReference type="InterPro" id="IPR008168">
    <property type="entry name" value="Cyt_C_IC"/>
</dbReference>
<proteinExistence type="inferred from homology"/>
<feature type="domain" description="Cytochrome c" evidence="24">
    <location>
        <begin position="108"/>
        <end position="198"/>
    </location>
</feature>
<evidence type="ECO:0000256" key="12">
    <source>
        <dbReference type="ARBA" id="ARBA00022781"/>
    </source>
</evidence>
<sequence>MSKKSEIKKGDPETTGHSWDGIEEFNNPLPRWWLWTFYLTIIWGIGYTIAYPAWPLINSATAGVMGWSTRANVAAAIAEVEEANAPINARLEAAELSAISSDAELNSYAVSAGAAVFKTWCAQCHGSGAAGAKGYPNLLDDDWLWGGSMEEIHQTVTAGIRNTENDDARYSEMPAFGRDELLEAEQIDQVVNYVMSLSGEPRDASKVSEGAVVYADNCASCHAEDGTGDRTQGAPNLTDAIWLYGGDYADISETVTNSRFGVMPPWNTRLTEAEIRAVSAYVHQLGGGE</sequence>
<keyword evidence="14 23" id="KW-1133">Transmembrane helix</keyword>
<keyword evidence="9 23" id="KW-0812">Transmembrane</keyword>
<evidence type="ECO:0000256" key="6">
    <source>
        <dbReference type="ARBA" id="ARBA00022519"/>
    </source>
</evidence>
<dbReference type="Gene3D" id="6.10.280.130">
    <property type="match status" value="1"/>
</dbReference>
<comment type="subunit">
    <text evidence="19">Component of the cbb3-type cytochrome c oxidase.</text>
</comment>
<evidence type="ECO:0000256" key="1">
    <source>
        <dbReference type="ARBA" id="ARBA00004533"/>
    </source>
</evidence>
<keyword evidence="16 19" id="KW-0408">Iron</keyword>
<evidence type="ECO:0000256" key="10">
    <source>
        <dbReference type="ARBA" id="ARBA00022723"/>
    </source>
</evidence>
<evidence type="ECO:0000256" key="11">
    <source>
        <dbReference type="ARBA" id="ARBA00022737"/>
    </source>
</evidence>
<evidence type="ECO:0000256" key="14">
    <source>
        <dbReference type="ARBA" id="ARBA00022989"/>
    </source>
</evidence>
<evidence type="ECO:0000256" key="5">
    <source>
        <dbReference type="ARBA" id="ARBA00022475"/>
    </source>
</evidence>
<dbReference type="InterPro" id="IPR050597">
    <property type="entry name" value="Cytochrome_c_Oxidase_Subunit"/>
</dbReference>
<keyword evidence="12 19" id="KW-0375">Hydrogen ion transport</keyword>
<feature type="compositionally biased region" description="Basic and acidic residues" evidence="22">
    <location>
        <begin position="1"/>
        <end position="14"/>
    </location>
</feature>
<evidence type="ECO:0000259" key="24">
    <source>
        <dbReference type="PROSITE" id="PS51007"/>
    </source>
</evidence>
<dbReference type="GO" id="GO:0016491">
    <property type="term" value="F:oxidoreductase activity"/>
    <property type="evidence" value="ECO:0007669"/>
    <property type="project" value="UniProtKB-KW"/>
</dbReference>
<dbReference type="PANTHER" id="PTHR33751">
    <property type="entry name" value="CBB3-TYPE CYTOCHROME C OXIDASE SUBUNIT FIXP"/>
    <property type="match status" value="1"/>
</dbReference>
<keyword evidence="26" id="KW-1185">Reference proteome</keyword>
<dbReference type="GO" id="GO:0009055">
    <property type="term" value="F:electron transfer activity"/>
    <property type="evidence" value="ECO:0007669"/>
    <property type="project" value="InterPro"/>
</dbReference>
<evidence type="ECO:0000256" key="20">
    <source>
        <dbReference type="PIRSR" id="PIRSR000006-1"/>
    </source>
</evidence>
<dbReference type="PRINTS" id="PR00605">
    <property type="entry name" value="CYTCHROMECIC"/>
</dbReference>
<evidence type="ECO:0000313" key="26">
    <source>
        <dbReference type="Proteomes" id="UP000199628"/>
    </source>
</evidence>
<dbReference type="OrthoDB" id="9811281at2"/>
<keyword evidence="15 19" id="KW-0560">Oxidoreductase</keyword>
<dbReference type="Pfam" id="PF14715">
    <property type="entry name" value="FixP_N"/>
    <property type="match status" value="1"/>
</dbReference>
<dbReference type="PANTHER" id="PTHR33751:SF1">
    <property type="entry name" value="CBB3-TYPE CYTOCHROME C OXIDASE SUBUNIT FIXP"/>
    <property type="match status" value="1"/>
</dbReference>
<evidence type="ECO:0000256" key="7">
    <source>
        <dbReference type="ARBA" id="ARBA00022617"/>
    </source>
</evidence>
<dbReference type="Gene3D" id="1.10.760.10">
    <property type="entry name" value="Cytochrome c-like domain"/>
    <property type="match status" value="2"/>
</dbReference>
<dbReference type="InterPro" id="IPR038414">
    <property type="entry name" value="CcoP_N_sf"/>
</dbReference>
<dbReference type="GO" id="GO:0006119">
    <property type="term" value="P:oxidative phosphorylation"/>
    <property type="evidence" value="ECO:0007669"/>
    <property type="project" value="UniProtKB-UniPathway"/>
</dbReference>
<comment type="function">
    <text evidence="19">C-type cytochrome. Part of the cbb3-type cytochrome c oxidase complex.</text>
</comment>
<feature type="binding site" description="axial binding residue" evidence="20">
    <location>
        <position position="125"/>
    </location>
    <ligand>
        <name>heme c</name>
        <dbReference type="ChEBI" id="CHEBI:61717"/>
        <label>1</label>
    </ligand>
    <ligandPart>
        <name>Fe</name>
        <dbReference type="ChEBI" id="CHEBI:18248"/>
    </ligandPart>
</feature>
<feature type="binding site" description="axial binding residue" evidence="20">
    <location>
        <position position="173"/>
    </location>
    <ligand>
        <name>heme c</name>
        <dbReference type="ChEBI" id="CHEBI:61717"/>
        <label>2</label>
    </ligand>
    <ligandPart>
        <name>Fe</name>
        <dbReference type="ChEBI" id="CHEBI:18248"/>
    </ligandPart>
</feature>
<keyword evidence="7 19" id="KW-0349">Heme</keyword>
<dbReference type="GO" id="GO:0005506">
    <property type="term" value="F:iron ion binding"/>
    <property type="evidence" value="ECO:0007669"/>
    <property type="project" value="InterPro"/>
</dbReference>
<accession>A0A1G7A7K9</accession>
<keyword evidence="8 19" id="KW-0679">Respiratory chain</keyword>
<dbReference type="PIRSF" id="PIRSF000006">
    <property type="entry name" value="Cbb3-Cox_fixP"/>
    <property type="match status" value="1"/>
</dbReference>
<feature type="binding site" description="covalent" evidence="21">
    <location>
        <position position="221"/>
    </location>
    <ligand>
        <name>heme c</name>
        <dbReference type="ChEBI" id="CHEBI:61717"/>
        <label>2</label>
    </ligand>
</feature>
<dbReference type="GO" id="GO:0020037">
    <property type="term" value="F:heme binding"/>
    <property type="evidence" value="ECO:0007669"/>
    <property type="project" value="InterPro"/>
</dbReference>
<evidence type="ECO:0000256" key="17">
    <source>
        <dbReference type="ARBA" id="ARBA00023065"/>
    </source>
</evidence>
<reference evidence="26" key="1">
    <citation type="submission" date="2016-10" db="EMBL/GenBank/DDBJ databases">
        <authorList>
            <person name="Varghese N."/>
            <person name="Submissions S."/>
        </authorList>
    </citation>
    <scope>NUCLEOTIDE SEQUENCE [LARGE SCALE GENOMIC DNA]</scope>
    <source>
        <strain evidence="26">CGMCC 1.9108</strain>
    </source>
</reference>
<feature type="binding site" description="covalent" evidence="21">
    <location>
        <position position="218"/>
    </location>
    <ligand>
        <name>heme c</name>
        <dbReference type="ChEBI" id="CHEBI:61717"/>
        <label>2</label>
    </ligand>
</feature>
<dbReference type="UniPathway" id="UPA00705"/>
<dbReference type="GO" id="GO:1902600">
    <property type="term" value="P:proton transmembrane transport"/>
    <property type="evidence" value="ECO:0007669"/>
    <property type="project" value="UniProtKB-KW"/>
</dbReference>
<dbReference type="Pfam" id="PF13442">
    <property type="entry name" value="Cytochrome_CBB3"/>
    <property type="match status" value="2"/>
</dbReference>
<feature type="transmembrane region" description="Helical" evidence="23">
    <location>
        <begin position="32"/>
        <end position="54"/>
    </location>
</feature>
<gene>
    <name evidence="25" type="ORF">SAMN04488239_11424</name>
</gene>
<evidence type="ECO:0000256" key="21">
    <source>
        <dbReference type="PIRSR" id="PIRSR000006-2"/>
    </source>
</evidence>
<comment type="pathway">
    <text evidence="2 19">Energy metabolism; oxidative phosphorylation.</text>
</comment>
<evidence type="ECO:0000256" key="22">
    <source>
        <dbReference type="SAM" id="MobiDB-lite"/>
    </source>
</evidence>
<keyword evidence="5 19" id="KW-1003">Cell membrane</keyword>
<dbReference type="SUPFAM" id="SSF46626">
    <property type="entry name" value="Cytochrome c"/>
    <property type="match status" value="2"/>
</dbReference>
<dbReference type="InterPro" id="IPR036909">
    <property type="entry name" value="Cyt_c-like_dom_sf"/>
</dbReference>
<keyword evidence="4 19" id="KW-0813">Transport</keyword>
<evidence type="ECO:0000256" key="23">
    <source>
        <dbReference type="SAM" id="Phobius"/>
    </source>
</evidence>
<dbReference type="STRING" id="639004.SAMN04488239_11424"/>
<dbReference type="EMBL" id="FMZV01000014">
    <property type="protein sequence ID" value="SDE10477.1"/>
    <property type="molecule type" value="Genomic_DNA"/>
</dbReference>
<organism evidence="25 26">
    <name type="scientific">Ruegeria marina</name>
    <dbReference type="NCBI Taxonomy" id="639004"/>
    <lineage>
        <taxon>Bacteria</taxon>
        <taxon>Pseudomonadati</taxon>
        <taxon>Pseudomonadota</taxon>
        <taxon>Alphaproteobacteria</taxon>
        <taxon>Rhodobacterales</taxon>
        <taxon>Roseobacteraceae</taxon>
        <taxon>Ruegeria</taxon>
    </lineage>
</organism>
<dbReference type="PROSITE" id="PS51007">
    <property type="entry name" value="CYTC"/>
    <property type="match status" value="2"/>
</dbReference>
<keyword evidence="18 19" id="KW-0472">Membrane</keyword>
<feature type="domain" description="Cytochrome c" evidence="24">
    <location>
        <begin position="205"/>
        <end position="286"/>
    </location>
</feature>
<evidence type="ECO:0000256" key="19">
    <source>
        <dbReference type="PIRNR" id="PIRNR000006"/>
    </source>
</evidence>
<dbReference type="Proteomes" id="UP000199628">
    <property type="component" value="Unassembled WGS sequence"/>
</dbReference>
<dbReference type="AlphaFoldDB" id="A0A1G7A7K9"/>
<dbReference type="InterPro" id="IPR009056">
    <property type="entry name" value="Cyt_c-like_dom"/>
</dbReference>
<feature type="region of interest" description="Disordered" evidence="22">
    <location>
        <begin position="1"/>
        <end position="21"/>
    </location>
</feature>
<keyword evidence="11" id="KW-0677">Repeat</keyword>
<dbReference type="RefSeq" id="WP_093034683.1">
    <property type="nucleotide sequence ID" value="NZ_FMZV01000014.1"/>
</dbReference>
<name>A0A1G7A7K9_9RHOB</name>
<dbReference type="InterPro" id="IPR032858">
    <property type="entry name" value="CcoP_N"/>
</dbReference>
<evidence type="ECO:0000256" key="13">
    <source>
        <dbReference type="ARBA" id="ARBA00022982"/>
    </source>
</evidence>
<keyword evidence="6 19" id="KW-0997">Cell inner membrane</keyword>
<evidence type="ECO:0000256" key="16">
    <source>
        <dbReference type="ARBA" id="ARBA00023004"/>
    </source>
</evidence>